<dbReference type="AlphaFoldDB" id="A0AAD7UK05"/>
<reference evidence="2" key="1">
    <citation type="submission" date="2023-01" db="EMBL/GenBank/DDBJ databases">
        <title>Metagenome sequencing of chrysophaentin producing Chrysophaeum taylorii.</title>
        <authorList>
            <person name="Davison J."/>
            <person name="Bewley C."/>
        </authorList>
    </citation>
    <scope>NUCLEOTIDE SEQUENCE</scope>
    <source>
        <strain evidence="2">NIES-1699</strain>
    </source>
</reference>
<gene>
    <name evidence="2" type="ORF">CTAYLR_008133</name>
</gene>
<keyword evidence="1" id="KW-1133">Transmembrane helix</keyword>
<evidence type="ECO:0000313" key="2">
    <source>
        <dbReference type="EMBL" id="KAJ8609842.1"/>
    </source>
</evidence>
<dbReference type="Proteomes" id="UP001230188">
    <property type="component" value="Unassembled WGS sequence"/>
</dbReference>
<sequence>MEKLENLGRPADETFRGHSGWEAHEIPISEDSKKTRVVLTIGVLIAALLVCGVVFFVSPMGSRFNPSHPIAIRCVDNSKCAAAGLVGDCCPPARGKKLDCCTAGDNFVTPTLTADGACDDNSACAARGLLGSCCPNPDGVSLDCCRNPNNTAVPPHAVSAQCAKNPGCKRLGIKGNCCPTDIGTNLDCCPPTTPPTSAHP</sequence>
<evidence type="ECO:0000313" key="3">
    <source>
        <dbReference type="Proteomes" id="UP001230188"/>
    </source>
</evidence>
<dbReference type="EMBL" id="JAQMWT010000129">
    <property type="protein sequence ID" value="KAJ8609842.1"/>
    <property type="molecule type" value="Genomic_DNA"/>
</dbReference>
<comment type="caution">
    <text evidence="2">The sequence shown here is derived from an EMBL/GenBank/DDBJ whole genome shotgun (WGS) entry which is preliminary data.</text>
</comment>
<keyword evidence="1" id="KW-0812">Transmembrane</keyword>
<protein>
    <submittedName>
        <fullName evidence="2">Uncharacterized protein</fullName>
    </submittedName>
</protein>
<evidence type="ECO:0000256" key="1">
    <source>
        <dbReference type="SAM" id="Phobius"/>
    </source>
</evidence>
<feature type="transmembrane region" description="Helical" evidence="1">
    <location>
        <begin position="37"/>
        <end position="57"/>
    </location>
</feature>
<keyword evidence="3" id="KW-1185">Reference proteome</keyword>
<name>A0AAD7UK05_9STRA</name>
<accession>A0AAD7UK05</accession>
<organism evidence="2 3">
    <name type="scientific">Chrysophaeum taylorii</name>
    <dbReference type="NCBI Taxonomy" id="2483200"/>
    <lineage>
        <taxon>Eukaryota</taxon>
        <taxon>Sar</taxon>
        <taxon>Stramenopiles</taxon>
        <taxon>Ochrophyta</taxon>
        <taxon>Pelagophyceae</taxon>
        <taxon>Pelagomonadales</taxon>
        <taxon>Pelagomonadaceae</taxon>
        <taxon>Chrysophaeum</taxon>
    </lineage>
</organism>
<proteinExistence type="predicted"/>
<keyword evidence="1" id="KW-0472">Membrane</keyword>